<dbReference type="InterPro" id="IPR036397">
    <property type="entry name" value="RNaseH_sf"/>
</dbReference>
<proteinExistence type="predicted"/>
<name>A0A4C2EJ08_9EURY</name>
<dbReference type="Gene3D" id="3.30.420.10">
    <property type="entry name" value="Ribonuclease H-like superfamily/Ribonuclease H"/>
    <property type="match status" value="1"/>
</dbReference>
<organism evidence="2 3">
    <name type="scientific">Haloarcula mannanilytica</name>
    <dbReference type="NCBI Taxonomy" id="2509225"/>
    <lineage>
        <taxon>Archaea</taxon>
        <taxon>Methanobacteriati</taxon>
        <taxon>Methanobacteriota</taxon>
        <taxon>Stenosarchaea group</taxon>
        <taxon>Halobacteria</taxon>
        <taxon>Halobacteriales</taxon>
        <taxon>Haloarculaceae</taxon>
        <taxon>Haloarcula</taxon>
    </lineage>
</organism>
<evidence type="ECO:0000259" key="1">
    <source>
        <dbReference type="Pfam" id="PF13358"/>
    </source>
</evidence>
<protein>
    <recommendedName>
        <fullName evidence="1">Tc1-like transposase DDE domain-containing protein</fullName>
    </recommendedName>
</protein>
<dbReference type="Pfam" id="PF13358">
    <property type="entry name" value="DDE_3"/>
    <property type="match status" value="1"/>
</dbReference>
<dbReference type="GO" id="GO:0003676">
    <property type="term" value="F:nucleic acid binding"/>
    <property type="evidence" value="ECO:0007669"/>
    <property type="project" value="InterPro"/>
</dbReference>
<dbReference type="NCBIfam" id="NF033545">
    <property type="entry name" value="transpos_IS630"/>
    <property type="match status" value="1"/>
</dbReference>
<dbReference type="InterPro" id="IPR038717">
    <property type="entry name" value="Tc1-like_DDE_dom"/>
</dbReference>
<keyword evidence="3" id="KW-1185">Reference proteome</keyword>
<feature type="domain" description="Tc1-like transposase DDE" evidence="1">
    <location>
        <begin position="29"/>
        <end position="121"/>
    </location>
</feature>
<dbReference type="RefSeq" id="WP_137684065.1">
    <property type="nucleotide sequence ID" value="NZ_BIXZ01000004.1"/>
</dbReference>
<dbReference type="InterPro" id="IPR047655">
    <property type="entry name" value="Transpos_IS630-like"/>
</dbReference>
<dbReference type="AlphaFoldDB" id="A0A4C2EJ08"/>
<sequence>MWSYDRTVQIEKPLVAVPWRSIGFYALTGRNVITYKERLVKETIVEALEEIREQNPRGRILLVADNYGSHHAKLTQRRADELGIEFVFIPPYSPTLNAIEPLWKDLKREILPEIFEDKDHFREFVTEAFLRLSHRLSFANDWIETFLPDIQVLQ</sequence>
<dbReference type="InterPro" id="IPR012337">
    <property type="entry name" value="RNaseH-like_sf"/>
</dbReference>
<dbReference type="Proteomes" id="UP000304382">
    <property type="component" value="Unassembled WGS sequence"/>
</dbReference>
<evidence type="ECO:0000313" key="3">
    <source>
        <dbReference type="Proteomes" id="UP000304382"/>
    </source>
</evidence>
<gene>
    <name evidence="2" type="ORF">Harman_24160</name>
</gene>
<reference evidence="2 3" key="1">
    <citation type="submission" date="2019-02" db="EMBL/GenBank/DDBJ databases">
        <title>Haloarcula mannanilyticum sp. nov., a mannan degrading haloarchaeon isolated from commercial salt.</title>
        <authorList>
            <person name="Enomoto S."/>
            <person name="Shimane Y."/>
            <person name="Kamekura M."/>
            <person name="Ito T."/>
            <person name="Moriya O."/>
            <person name="Ihara K."/>
            <person name="Takahashi-Ando N."/>
            <person name="Fukushima Y."/>
            <person name="Yoshida Y."/>
            <person name="Usama R."/>
            <person name="Takai K."/>
            <person name="Minegishi H."/>
        </authorList>
    </citation>
    <scope>NUCLEOTIDE SEQUENCE [LARGE SCALE GENOMIC DNA]</scope>
    <source>
        <strain evidence="2 3">MD130-1</strain>
    </source>
</reference>
<evidence type="ECO:0000313" key="2">
    <source>
        <dbReference type="EMBL" id="GCF14481.1"/>
    </source>
</evidence>
<comment type="caution">
    <text evidence="2">The sequence shown here is derived from an EMBL/GenBank/DDBJ whole genome shotgun (WGS) entry which is preliminary data.</text>
</comment>
<dbReference type="EMBL" id="BIXZ01000004">
    <property type="protein sequence ID" value="GCF14481.1"/>
    <property type="molecule type" value="Genomic_DNA"/>
</dbReference>
<dbReference type="SUPFAM" id="SSF53098">
    <property type="entry name" value="Ribonuclease H-like"/>
    <property type="match status" value="1"/>
</dbReference>
<dbReference type="OrthoDB" id="221286at2157"/>
<accession>A0A4C2EJ08</accession>